<sequence length="60" mass="6175">MFLAPLAGQLADRLSRKRLVAAVNVVATAGVLALLAVGDAADLWLIYLVTFGYGRGSAAS</sequence>
<evidence type="ECO:0000256" key="3">
    <source>
        <dbReference type="ARBA" id="ARBA00022989"/>
    </source>
</evidence>
<proteinExistence type="predicted"/>
<dbReference type="SUPFAM" id="SSF103473">
    <property type="entry name" value="MFS general substrate transporter"/>
    <property type="match status" value="1"/>
</dbReference>
<dbReference type="Proteomes" id="UP000284057">
    <property type="component" value="Unassembled WGS sequence"/>
</dbReference>
<gene>
    <name evidence="7" type="ORF">DY240_02855</name>
</gene>
<dbReference type="PROSITE" id="PS50850">
    <property type="entry name" value="MFS"/>
    <property type="match status" value="1"/>
</dbReference>
<dbReference type="RefSeq" id="WP_119658459.1">
    <property type="nucleotide sequence ID" value="NZ_QUAL01000023.1"/>
</dbReference>
<feature type="domain" description="Major facilitator superfamily (MFS) profile" evidence="6">
    <location>
        <begin position="1"/>
        <end position="60"/>
    </location>
</feature>
<protein>
    <recommendedName>
        <fullName evidence="6">Major facilitator superfamily (MFS) profile domain-containing protein</fullName>
    </recommendedName>
</protein>
<evidence type="ECO:0000256" key="1">
    <source>
        <dbReference type="ARBA" id="ARBA00004651"/>
    </source>
</evidence>
<keyword evidence="3 5" id="KW-1133">Transmembrane helix</keyword>
<reference evidence="7 8" key="1">
    <citation type="submission" date="2018-09" db="EMBL/GenBank/DDBJ databases">
        <title>Isolation, diversity and antifungal activity of actinobacteria from wheat.</title>
        <authorList>
            <person name="Han C."/>
        </authorList>
    </citation>
    <scope>NUCLEOTIDE SEQUENCE [LARGE SCALE GENOMIC DNA]</scope>
    <source>
        <strain evidence="7 8">NEAU-YY265</strain>
    </source>
</reference>
<evidence type="ECO:0000313" key="8">
    <source>
        <dbReference type="Proteomes" id="UP000284057"/>
    </source>
</evidence>
<dbReference type="EMBL" id="QUAL01000023">
    <property type="protein sequence ID" value="RIQ34956.1"/>
    <property type="molecule type" value="Genomic_DNA"/>
</dbReference>
<keyword evidence="8" id="KW-1185">Reference proteome</keyword>
<dbReference type="AlphaFoldDB" id="A0A418KWM6"/>
<dbReference type="GO" id="GO:0005886">
    <property type="term" value="C:plasma membrane"/>
    <property type="evidence" value="ECO:0007669"/>
    <property type="project" value="UniProtKB-SubCell"/>
</dbReference>
<dbReference type="InterPro" id="IPR020846">
    <property type="entry name" value="MFS_dom"/>
</dbReference>
<keyword evidence="4 5" id="KW-0472">Membrane</keyword>
<evidence type="ECO:0000256" key="5">
    <source>
        <dbReference type="SAM" id="Phobius"/>
    </source>
</evidence>
<comment type="caution">
    <text evidence="7">The sequence shown here is derived from an EMBL/GenBank/DDBJ whole genome shotgun (WGS) entry which is preliminary data.</text>
</comment>
<evidence type="ECO:0000256" key="4">
    <source>
        <dbReference type="ARBA" id="ARBA00023136"/>
    </source>
</evidence>
<accession>A0A418KWM6</accession>
<keyword evidence="2 5" id="KW-0812">Transmembrane</keyword>
<evidence type="ECO:0000313" key="7">
    <source>
        <dbReference type="EMBL" id="RIQ34956.1"/>
    </source>
</evidence>
<dbReference type="InterPro" id="IPR036259">
    <property type="entry name" value="MFS_trans_sf"/>
</dbReference>
<evidence type="ECO:0000256" key="2">
    <source>
        <dbReference type="ARBA" id="ARBA00022692"/>
    </source>
</evidence>
<organism evidence="7 8">
    <name type="scientific">Jiangella rhizosphaerae</name>
    <dbReference type="NCBI Taxonomy" id="2293569"/>
    <lineage>
        <taxon>Bacteria</taxon>
        <taxon>Bacillati</taxon>
        <taxon>Actinomycetota</taxon>
        <taxon>Actinomycetes</taxon>
        <taxon>Jiangellales</taxon>
        <taxon>Jiangellaceae</taxon>
        <taxon>Jiangella</taxon>
    </lineage>
</organism>
<dbReference type="GO" id="GO:0022857">
    <property type="term" value="F:transmembrane transporter activity"/>
    <property type="evidence" value="ECO:0007669"/>
    <property type="project" value="InterPro"/>
</dbReference>
<feature type="transmembrane region" description="Helical" evidence="5">
    <location>
        <begin position="21"/>
        <end position="47"/>
    </location>
</feature>
<dbReference type="Gene3D" id="1.20.1250.20">
    <property type="entry name" value="MFS general substrate transporter like domains"/>
    <property type="match status" value="1"/>
</dbReference>
<name>A0A418KWM6_9ACTN</name>
<comment type="subcellular location">
    <subcellularLocation>
        <location evidence="1">Cell membrane</location>
        <topology evidence="1">Multi-pass membrane protein</topology>
    </subcellularLocation>
</comment>
<evidence type="ECO:0000259" key="6">
    <source>
        <dbReference type="PROSITE" id="PS50850"/>
    </source>
</evidence>